<accession>A0ABQ8TED5</accession>
<dbReference type="InterPro" id="IPR001873">
    <property type="entry name" value="ENaC"/>
</dbReference>
<comment type="caution">
    <text evidence="14">The sequence shown here is derived from an EMBL/GenBank/DDBJ whole genome shotgun (WGS) entry which is preliminary data.</text>
</comment>
<proteinExistence type="inferred from homology"/>
<evidence type="ECO:0000256" key="2">
    <source>
        <dbReference type="ARBA" id="ARBA00007193"/>
    </source>
</evidence>
<evidence type="ECO:0000256" key="5">
    <source>
        <dbReference type="ARBA" id="ARBA00022692"/>
    </source>
</evidence>
<protein>
    <submittedName>
        <fullName evidence="14">Uncharacterized protein</fullName>
    </submittedName>
</protein>
<evidence type="ECO:0000256" key="10">
    <source>
        <dbReference type="ARBA" id="ARBA00023201"/>
    </source>
</evidence>
<evidence type="ECO:0000256" key="6">
    <source>
        <dbReference type="ARBA" id="ARBA00022989"/>
    </source>
</evidence>
<reference evidence="14 15" key="1">
    <citation type="journal article" date="2022" name="Allergy">
        <title>Genome assembly and annotation of Periplaneta americana reveal a comprehensive cockroach allergen profile.</title>
        <authorList>
            <person name="Wang L."/>
            <person name="Xiong Q."/>
            <person name="Saelim N."/>
            <person name="Wang L."/>
            <person name="Nong W."/>
            <person name="Wan A.T."/>
            <person name="Shi M."/>
            <person name="Liu X."/>
            <person name="Cao Q."/>
            <person name="Hui J.H.L."/>
            <person name="Sookrung N."/>
            <person name="Leung T.F."/>
            <person name="Tungtrongchitr A."/>
            <person name="Tsui S.K.W."/>
        </authorList>
    </citation>
    <scope>NUCLEOTIDE SEQUENCE [LARGE SCALE GENOMIC DNA]</scope>
    <source>
        <strain evidence="14">PWHHKU_190912</strain>
    </source>
</reference>
<evidence type="ECO:0000256" key="1">
    <source>
        <dbReference type="ARBA" id="ARBA00004141"/>
    </source>
</evidence>
<evidence type="ECO:0000256" key="13">
    <source>
        <dbReference type="SAM" id="Phobius"/>
    </source>
</evidence>
<keyword evidence="6 13" id="KW-1133">Transmembrane helix</keyword>
<comment type="similarity">
    <text evidence="2 12">Belongs to the amiloride-sensitive sodium channel (TC 1.A.6) family.</text>
</comment>
<keyword evidence="5 12" id="KW-0812">Transmembrane</keyword>
<dbReference type="Pfam" id="PF00858">
    <property type="entry name" value="ASC"/>
    <property type="match status" value="1"/>
</dbReference>
<keyword evidence="9 13" id="KW-0472">Membrane</keyword>
<keyword evidence="11 12" id="KW-0407">Ion channel</keyword>
<feature type="transmembrane region" description="Helical" evidence="13">
    <location>
        <begin position="101"/>
        <end position="118"/>
    </location>
</feature>
<dbReference type="Proteomes" id="UP001148838">
    <property type="component" value="Unassembled WGS sequence"/>
</dbReference>
<gene>
    <name evidence="14" type="ORF">ANN_06096</name>
</gene>
<evidence type="ECO:0000256" key="3">
    <source>
        <dbReference type="ARBA" id="ARBA00022448"/>
    </source>
</evidence>
<evidence type="ECO:0000313" key="15">
    <source>
        <dbReference type="Proteomes" id="UP001148838"/>
    </source>
</evidence>
<name>A0ABQ8TED5_PERAM</name>
<keyword evidence="8 12" id="KW-0406">Ion transport</keyword>
<keyword evidence="7" id="KW-0915">Sodium</keyword>
<sequence>MVRRIQVLHDRLMFGGSVHDEKPLVHQNSPIAGISPAIANTAVLDSASSQSNGSPQPIKDYKNMTASQIAKDYITACLMECSIHGLNHVAAPDRTKAERSMWLVFVILALCGAVWLSLSIKQHYDESPTAISVEVNSMDWYTLYPAGTMCPHERVDDTELEKYITEK</sequence>
<keyword evidence="10 12" id="KW-0739">Sodium transport</keyword>
<comment type="subcellular location">
    <subcellularLocation>
        <location evidence="1">Membrane</location>
        <topology evidence="1">Multi-pass membrane protein</topology>
    </subcellularLocation>
</comment>
<evidence type="ECO:0000256" key="12">
    <source>
        <dbReference type="RuleBase" id="RU000679"/>
    </source>
</evidence>
<keyword evidence="4 12" id="KW-0894">Sodium channel</keyword>
<evidence type="ECO:0000256" key="8">
    <source>
        <dbReference type="ARBA" id="ARBA00023065"/>
    </source>
</evidence>
<dbReference type="EMBL" id="JAJSOF020000011">
    <property type="protein sequence ID" value="KAJ4444304.1"/>
    <property type="molecule type" value="Genomic_DNA"/>
</dbReference>
<evidence type="ECO:0000256" key="4">
    <source>
        <dbReference type="ARBA" id="ARBA00022461"/>
    </source>
</evidence>
<evidence type="ECO:0000256" key="11">
    <source>
        <dbReference type="ARBA" id="ARBA00023303"/>
    </source>
</evidence>
<keyword evidence="15" id="KW-1185">Reference proteome</keyword>
<evidence type="ECO:0000256" key="9">
    <source>
        <dbReference type="ARBA" id="ARBA00023136"/>
    </source>
</evidence>
<evidence type="ECO:0000256" key="7">
    <source>
        <dbReference type="ARBA" id="ARBA00023053"/>
    </source>
</evidence>
<keyword evidence="3 12" id="KW-0813">Transport</keyword>
<evidence type="ECO:0000313" key="14">
    <source>
        <dbReference type="EMBL" id="KAJ4444304.1"/>
    </source>
</evidence>
<organism evidence="14 15">
    <name type="scientific">Periplaneta americana</name>
    <name type="common">American cockroach</name>
    <name type="synonym">Blatta americana</name>
    <dbReference type="NCBI Taxonomy" id="6978"/>
    <lineage>
        <taxon>Eukaryota</taxon>
        <taxon>Metazoa</taxon>
        <taxon>Ecdysozoa</taxon>
        <taxon>Arthropoda</taxon>
        <taxon>Hexapoda</taxon>
        <taxon>Insecta</taxon>
        <taxon>Pterygota</taxon>
        <taxon>Neoptera</taxon>
        <taxon>Polyneoptera</taxon>
        <taxon>Dictyoptera</taxon>
        <taxon>Blattodea</taxon>
        <taxon>Blattoidea</taxon>
        <taxon>Blattidae</taxon>
        <taxon>Blattinae</taxon>
        <taxon>Periplaneta</taxon>
    </lineage>
</organism>